<name>A0A5J4N6R7_9TREM</name>
<dbReference type="Proteomes" id="UP000324629">
    <property type="component" value="Unassembled WGS sequence"/>
</dbReference>
<protein>
    <submittedName>
        <fullName evidence="1">Uncharacterized protein</fullName>
    </submittedName>
</protein>
<reference evidence="1 2" key="1">
    <citation type="journal article" date="2019" name="Gigascience">
        <title>Whole-genome sequence of the oriental lung fluke Paragonimus westermani.</title>
        <authorList>
            <person name="Oey H."/>
            <person name="Zakrzewski M."/>
            <person name="Narain K."/>
            <person name="Devi K.R."/>
            <person name="Agatsuma T."/>
            <person name="Nawaratna S."/>
            <person name="Gobert G.N."/>
            <person name="Jones M.K."/>
            <person name="Ragan M.A."/>
            <person name="McManus D.P."/>
            <person name="Krause L."/>
        </authorList>
    </citation>
    <scope>NUCLEOTIDE SEQUENCE [LARGE SCALE GENOMIC DNA]</scope>
    <source>
        <strain evidence="1 2">IND2009</strain>
    </source>
</reference>
<dbReference type="AlphaFoldDB" id="A0A5J4N6R7"/>
<evidence type="ECO:0000313" key="2">
    <source>
        <dbReference type="Proteomes" id="UP000324629"/>
    </source>
</evidence>
<dbReference type="EMBL" id="QNGE01007177">
    <property type="protein sequence ID" value="KAA3671148.1"/>
    <property type="molecule type" value="Genomic_DNA"/>
</dbReference>
<keyword evidence="2" id="KW-1185">Reference proteome</keyword>
<proteinExistence type="predicted"/>
<gene>
    <name evidence="1" type="ORF">DEA37_0010594</name>
</gene>
<organism evidence="1 2">
    <name type="scientific">Paragonimus westermani</name>
    <dbReference type="NCBI Taxonomy" id="34504"/>
    <lineage>
        <taxon>Eukaryota</taxon>
        <taxon>Metazoa</taxon>
        <taxon>Spiralia</taxon>
        <taxon>Lophotrochozoa</taxon>
        <taxon>Platyhelminthes</taxon>
        <taxon>Trematoda</taxon>
        <taxon>Digenea</taxon>
        <taxon>Plagiorchiida</taxon>
        <taxon>Troglotremata</taxon>
        <taxon>Troglotrematidae</taxon>
        <taxon>Paragonimus</taxon>
    </lineage>
</organism>
<sequence length="170" mass="19266">MRRAGTDGMEAMLMLNQLRWLGHVRRLGDDRIPKQLMYGQVKSGRRNPGGQKRRYQDVVQVSLSRHNIEFRCWEDLALNRTAWRNTVRAGVRAFNEQLLRGRERKRAVRKGTIGAIGRGDVTIWRCDVCGRECAGREPFCTDTPHCVAHAVDSIPVTGTSAAALLERPVE</sequence>
<evidence type="ECO:0000313" key="1">
    <source>
        <dbReference type="EMBL" id="KAA3671148.1"/>
    </source>
</evidence>
<comment type="caution">
    <text evidence="1">The sequence shown here is derived from an EMBL/GenBank/DDBJ whole genome shotgun (WGS) entry which is preliminary data.</text>
</comment>
<accession>A0A5J4N6R7</accession>